<dbReference type="InParanoid" id="A0A7J7DNV6"/>
<organism evidence="2 3">
    <name type="scientific">Tripterygium wilfordii</name>
    <name type="common">Thunder God vine</name>
    <dbReference type="NCBI Taxonomy" id="458696"/>
    <lineage>
        <taxon>Eukaryota</taxon>
        <taxon>Viridiplantae</taxon>
        <taxon>Streptophyta</taxon>
        <taxon>Embryophyta</taxon>
        <taxon>Tracheophyta</taxon>
        <taxon>Spermatophyta</taxon>
        <taxon>Magnoliopsida</taxon>
        <taxon>eudicotyledons</taxon>
        <taxon>Gunneridae</taxon>
        <taxon>Pentapetalae</taxon>
        <taxon>rosids</taxon>
        <taxon>fabids</taxon>
        <taxon>Celastrales</taxon>
        <taxon>Celastraceae</taxon>
        <taxon>Tripterygium</taxon>
    </lineage>
</organism>
<evidence type="ECO:0000256" key="1">
    <source>
        <dbReference type="SAM" id="MobiDB-lite"/>
    </source>
</evidence>
<protein>
    <submittedName>
        <fullName evidence="2">Uncharacterized protein</fullName>
    </submittedName>
</protein>
<dbReference type="EMBL" id="JAAARO010000004">
    <property type="protein sequence ID" value="KAF5748062.1"/>
    <property type="molecule type" value="Genomic_DNA"/>
</dbReference>
<dbReference type="AlphaFoldDB" id="A0A7J7DNV6"/>
<gene>
    <name evidence="2" type="ORF">HS088_TW04G00010</name>
</gene>
<comment type="caution">
    <text evidence="2">The sequence shown here is derived from an EMBL/GenBank/DDBJ whole genome shotgun (WGS) entry which is preliminary data.</text>
</comment>
<dbReference type="Proteomes" id="UP000593562">
    <property type="component" value="Unassembled WGS sequence"/>
</dbReference>
<accession>A0A7J7DNV6</accession>
<evidence type="ECO:0000313" key="2">
    <source>
        <dbReference type="EMBL" id="KAF5748062.1"/>
    </source>
</evidence>
<name>A0A7J7DNV6_TRIWF</name>
<evidence type="ECO:0000313" key="3">
    <source>
        <dbReference type="Proteomes" id="UP000593562"/>
    </source>
</evidence>
<feature type="region of interest" description="Disordered" evidence="1">
    <location>
        <begin position="54"/>
        <end position="74"/>
    </location>
</feature>
<reference evidence="2 3" key="1">
    <citation type="journal article" date="2020" name="Nat. Commun.">
        <title>Genome of Tripterygium wilfordii and identification of cytochrome P450 involved in triptolide biosynthesis.</title>
        <authorList>
            <person name="Tu L."/>
            <person name="Su P."/>
            <person name="Zhang Z."/>
            <person name="Gao L."/>
            <person name="Wang J."/>
            <person name="Hu T."/>
            <person name="Zhou J."/>
            <person name="Zhang Y."/>
            <person name="Zhao Y."/>
            <person name="Liu Y."/>
            <person name="Song Y."/>
            <person name="Tong Y."/>
            <person name="Lu Y."/>
            <person name="Yang J."/>
            <person name="Xu C."/>
            <person name="Jia M."/>
            <person name="Peters R.J."/>
            <person name="Huang L."/>
            <person name="Gao W."/>
        </authorList>
    </citation>
    <scope>NUCLEOTIDE SEQUENCE [LARGE SCALE GENOMIC DNA]</scope>
    <source>
        <strain evidence="3">cv. XIE 37</strain>
        <tissue evidence="2">Leaf</tissue>
    </source>
</reference>
<sequence length="140" mass="15744">MQSRTSRFELKTRCSAHGARNLYRWAEANSQSNQTKEAHINHIRVGGRIHLDSTGREESAGVTTHAHQEAGKKSQRLTVMGKMEVSSRRRTRSQAAPDWKVHDSLILVNEMAAIEVDCSKALSSYQKWKIIAENCTALVL</sequence>
<proteinExistence type="predicted"/>
<keyword evidence="3" id="KW-1185">Reference proteome</keyword>